<name>A0ABV7EPN1_9GAMM</name>
<sequence length="464" mass="49570">MTFLLGSGAGFSGDRTDAAIPVVAELVRRGLPCALIFETLGERTLAAAHRAMRDDPAAGYEPLLDELISPILADCLDHGIAILGNFGAANPRGACDRIADIAARLDRPDTRIGWVQGDDILDRLDAVDLIAWEAETRALPQADTLISANVYLGAAPLADALAQGAQVVVSGRVADPALFLAPLVHHFGWRWDDWDRLAAGTMAGHLGECGAQVTGGYFADPGYKDVPGMARLGYPIIEVAEDGGLIVTKPADTGGLVTEQTVKEQLLYEVHDPGHYLTPDVVVDLSAVTVQQCGPDRVAVTGIRGKPAPERLKTTVCYDGGYQSEAEISYAGPNALARARLAGQILLERLTFRAPPELRKRLDIIGATSVFDDDGGSLGARADAAVDGDYRLRLAVEHAERRWVERASQELLALYCAGPAGGGGVRRSFQRRVCTASYLVKRDDVHAFATLLDPLRRRSAHVAS</sequence>
<accession>A0ABV7EPN1</accession>
<organism evidence="2 3">
    <name type="scientific">Salinisphaera aquimarina</name>
    <dbReference type="NCBI Taxonomy" id="2094031"/>
    <lineage>
        <taxon>Bacteria</taxon>
        <taxon>Pseudomonadati</taxon>
        <taxon>Pseudomonadota</taxon>
        <taxon>Gammaproteobacteria</taxon>
        <taxon>Salinisphaerales</taxon>
        <taxon>Salinisphaeraceae</taxon>
        <taxon>Salinisphaera</taxon>
    </lineage>
</organism>
<evidence type="ECO:0000259" key="1">
    <source>
        <dbReference type="Pfam" id="PF07287"/>
    </source>
</evidence>
<keyword evidence="3" id="KW-1185">Reference proteome</keyword>
<dbReference type="PANTHER" id="PTHR47472">
    <property type="entry name" value="PROPIONYL-COA CARBOXYLASE"/>
    <property type="match status" value="1"/>
</dbReference>
<reference evidence="3" key="1">
    <citation type="journal article" date="2019" name="Int. J. Syst. Evol. Microbiol.">
        <title>The Global Catalogue of Microorganisms (GCM) 10K type strain sequencing project: providing services to taxonomists for standard genome sequencing and annotation.</title>
        <authorList>
            <consortium name="The Broad Institute Genomics Platform"/>
            <consortium name="The Broad Institute Genome Sequencing Center for Infectious Disease"/>
            <person name="Wu L."/>
            <person name="Ma J."/>
        </authorList>
    </citation>
    <scope>NUCLEOTIDE SEQUENCE [LARGE SCALE GENOMIC DNA]</scope>
    <source>
        <strain evidence="3">KCTC 52640</strain>
    </source>
</reference>
<dbReference type="Proteomes" id="UP001595462">
    <property type="component" value="Unassembled WGS sequence"/>
</dbReference>
<dbReference type="EMBL" id="JBHRSS010000003">
    <property type="protein sequence ID" value="MFC3103572.1"/>
    <property type="molecule type" value="Genomic_DNA"/>
</dbReference>
<proteinExistence type="predicted"/>
<feature type="domain" description="Acyclic terpene utilisation N-terminal" evidence="1">
    <location>
        <begin position="5"/>
        <end position="447"/>
    </location>
</feature>
<protein>
    <submittedName>
        <fullName evidence="2">Acyclic terpene utilization AtuA family protein</fullName>
    </submittedName>
</protein>
<dbReference type="InterPro" id="IPR010839">
    <property type="entry name" value="AtuA_N"/>
</dbReference>
<dbReference type="PANTHER" id="PTHR47472:SF1">
    <property type="entry name" value="DUF1446-DOMAIN-CONTAINING PROTEIN"/>
    <property type="match status" value="1"/>
</dbReference>
<dbReference type="Pfam" id="PF07287">
    <property type="entry name" value="AtuA"/>
    <property type="match status" value="1"/>
</dbReference>
<evidence type="ECO:0000313" key="3">
    <source>
        <dbReference type="Proteomes" id="UP001595462"/>
    </source>
</evidence>
<comment type="caution">
    <text evidence="2">The sequence shown here is derived from an EMBL/GenBank/DDBJ whole genome shotgun (WGS) entry which is preliminary data.</text>
</comment>
<dbReference type="RefSeq" id="WP_380687727.1">
    <property type="nucleotide sequence ID" value="NZ_JBHRSS010000003.1"/>
</dbReference>
<gene>
    <name evidence="2" type="ORF">ACFOSU_06675</name>
</gene>
<evidence type="ECO:0000313" key="2">
    <source>
        <dbReference type="EMBL" id="MFC3103572.1"/>
    </source>
</evidence>